<organism evidence="10 11">
    <name type="scientific">Riccia fluitans</name>
    <dbReference type="NCBI Taxonomy" id="41844"/>
    <lineage>
        <taxon>Eukaryota</taxon>
        <taxon>Viridiplantae</taxon>
        <taxon>Streptophyta</taxon>
        <taxon>Embryophyta</taxon>
        <taxon>Marchantiophyta</taxon>
        <taxon>Marchantiopsida</taxon>
        <taxon>Marchantiidae</taxon>
        <taxon>Marchantiales</taxon>
        <taxon>Ricciaceae</taxon>
        <taxon>Riccia</taxon>
    </lineage>
</organism>
<dbReference type="EMBL" id="JBHFFA010000007">
    <property type="protein sequence ID" value="KAL2612745.1"/>
    <property type="molecule type" value="Genomic_DNA"/>
</dbReference>
<evidence type="ECO:0000256" key="1">
    <source>
        <dbReference type="ARBA" id="ARBA00008985"/>
    </source>
</evidence>
<comment type="caution">
    <text evidence="10">The sequence shown here is derived from an EMBL/GenBank/DDBJ whole genome shotgun (WGS) entry which is preliminary data.</text>
</comment>
<feature type="domain" description="Protein N-terminal glutamine amidohydrolase alpha beta roll" evidence="9">
    <location>
        <begin position="8"/>
        <end position="206"/>
    </location>
</feature>
<name>A0ABD1XVB6_9MARC</name>
<proteinExistence type="inferred from homology"/>
<protein>
    <recommendedName>
        <fullName evidence="4 8">Protein N-terminal glutamine amidohydrolase</fullName>
        <ecNumber evidence="3 8">3.5.1.122</ecNumber>
    </recommendedName>
    <alternativeName>
        <fullName evidence="6 8">Protein NH2-terminal glutamine deamidase</fullName>
    </alternativeName>
</protein>
<reference evidence="10 11" key="1">
    <citation type="submission" date="2024-09" db="EMBL/GenBank/DDBJ databases">
        <title>Chromosome-scale assembly of Riccia fluitans.</title>
        <authorList>
            <person name="Paukszto L."/>
            <person name="Sawicki J."/>
            <person name="Karawczyk K."/>
            <person name="Piernik-Szablinska J."/>
            <person name="Szczecinska M."/>
            <person name="Mazdziarz M."/>
        </authorList>
    </citation>
    <scope>NUCLEOTIDE SEQUENCE [LARGE SCALE GENOMIC DNA]</scope>
    <source>
        <strain evidence="10">Rf_01</strain>
        <tissue evidence="10">Aerial parts of the thallus</tissue>
    </source>
</reference>
<dbReference type="Gene3D" id="3.10.620.10">
    <property type="entry name" value="Protein N-terminal glutamine amidohydrolase, alpha beta roll"/>
    <property type="match status" value="1"/>
</dbReference>
<evidence type="ECO:0000256" key="5">
    <source>
        <dbReference type="ARBA" id="ARBA00022801"/>
    </source>
</evidence>
<evidence type="ECO:0000256" key="8">
    <source>
        <dbReference type="RuleBase" id="RU367082"/>
    </source>
</evidence>
<comment type="function">
    <text evidence="8">Mediates the side-chain deamidation of N-terminal glutamine residues to glutamate, an important step in N-end rule pathway of protein degradation. Conversion of the resulting N-terminal glutamine to glutamate renders the protein susceptible to arginylation, polyubiquitination and degradation as specified by the N-end rule. Does not act on substrates with internal or C-terminal glutamine and does not act on non-glutamine residues in any position.</text>
</comment>
<evidence type="ECO:0000259" key="9">
    <source>
        <dbReference type="Pfam" id="PF09764"/>
    </source>
</evidence>
<dbReference type="InterPro" id="IPR037132">
    <property type="entry name" value="N_Gln_amidohydro_ab_roll_sf"/>
</dbReference>
<dbReference type="PANTHER" id="PTHR13035">
    <property type="entry name" value="PROTEIN N-TERMINAL GLUTAMINE AMIDOHYDROLASE"/>
    <property type="match status" value="1"/>
</dbReference>
<keyword evidence="5 8" id="KW-0378">Hydrolase</keyword>
<comment type="subunit">
    <text evidence="2 8">Monomer.</text>
</comment>
<evidence type="ECO:0000256" key="4">
    <source>
        <dbReference type="ARBA" id="ARBA00021247"/>
    </source>
</evidence>
<evidence type="ECO:0000256" key="2">
    <source>
        <dbReference type="ARBA" id="ARBA00011245"/>
    </source>
</evidence>
<dbReference type="InterPro" id="IPR023128">
    <property type="entry name" value="Prot_N_Gln_amidohydro_ab_roll"/>
</dbReference>
<comment type="similarity">
    <text evidence="1 8">Belongs to the NTAQ1 family.</text>
</comment>
<sequence length="240" mass="27336">MNATQFQYTACYCEENIYLLCKALGEQGVAAPDLSDLFVVFISNDIQQAPFWRQRNSSGGPDGFIIWDYHVICIQKTSGTDEALVWDLDTTLPLPVALSLYLKKALRPDILLGKAYSRLFRVVRASAYLSSFASDRRHMKTPEGRWRALPPPYECIQAADGEVYNLEEYNVILEEQVQHAVVEEDLDKFPTEKYGLVFNEDGFKRVFSARCLLELSSAFLVLSESDVVWTGIKTWLRVTQ</sequence>
<dbReference type="GO" id="GO:0008418">
    <property type="term" value="F:protein-N-terminal asparagine amidohydrolase activity"/>
    <property type="evidence" value="ECO:0007669"/>
    <property type="project" value="UniProtKB-UniRule"/>
</dbReference>
<dbReference type="EC" id="3.5.1.122" evidence="3 8"/>
<dbReference type="PANTHER" id="PTHR13035:SF0">
    <property type="entry name" value="PROTEIN N-TERMINAL GLUTAMINE AMIDOHYDROLASE"/>
    <property type="match status" value="1"/>
</dbReference>
<gene>
    <name evidence="10" type="ORF">R1flu_024437</name>
</gene>
<dbReference type="Pfam" id="PF09764">
    <property type="entry name" value="Nt_Gln_amidase"/>
    <property type="match status" value="1"/>
</dbReference>
<dbReference type="AlphaFoldDB" id="A0ABD1XVB6"/>
<accession>A0ABD1XVB6</accession>
<evidence type="ECO:0000313" key="10">
    <source>
        <dbReference type="EMBL" id="KAL2612745.1"/>
    </source>
</evidence>
<keyword evidence="11" id="KW-1185">Reference proteome</keyword>
<dbReference type="InterPro" id="IPR039733">
    <property type="entry name" value="NTAQ1"/>
</dbReference>
<evidence type="ECO:0000256" key="6">
    <source>
        <dbReference type="ARBA" id="ARBA00029677"/>
    </source>
</evidence>
<dbReference type="Proteomes" id="UP001605036">
    <property type="component" value="Unassembled WGS sequence"/>
</dbReference>
<evidence type="ECO:0000256" key="7">
    <source>
        <dbReference type="ARBA" id="ARBA00048768"/>
    </source>
</evidence>
<comment type="catalytic activity">
    <reaction evidence="7 8">
        <text>N-terminal L-glutaminyl-[protein] + H2O = N-terminal L-glutamyl-[protein] + NH4(+)</text>
        <dbReference type="Rhea" id="RHEA:50680"/>
        <dbReference type="Rhea" id="RHEA-COMP:12668"/>
        <dbReference type="Rhea" id="RHEA-COMP:12777"/>
        <dbReference type="ChEBI" id="CHEBI:15377"/>
        <dbReference type="ChEBI" id="CHEBI:28938"/>
        <dbReference type="ChEBI" id="CHEBI:64721"/>
        <dbReference type="ChEBI" id="CHEBI:64722"/>
        <dbReference type="EC" id="3.5.1.122"/>
    </reaction>
</comment>
<evidence type="ECO:0000256" key="3">
    <source>
        <dbReference type="ARBA" id="ARBA00012718"/>
    </source>
</evidence>
<dbReference type="GO" id="GO:0070773">
    <property type="term" value="F:protein-N-terminal glutamine amidohydrolase activity"/>
    <property type="evidence" value="ECO:0007669"/>
    <property type="project" value="UniProtKB-UniRule"/>
</dbReference>
<evidence type="ECO:0000313" key="11">
    <source>
        <dbReference type="Proteomes" id="UP001605036"/>
    </source>
</evidence>